<keyword evidence="3" id="KW-0862">Zinc</keyword>
<reference evidence="5" key="1">
    <citation type="submission" date="2025-08" db="UniProtKB">
        <authorList>
            <consortium name="RefSeq"/>
        </authorList>
    </citation>
    <scope>IDENTIFICATION</scope>
</reference>
<evidence type="ECO:0000256" key="3">
    <source>
        <dbReference type="ARBA" id="ARBA00022833"/>
    </source>
</evidence>
<dbReference type="Gene3D" id="2.20.25.240">
    <property type="match status" value="1"/>
</dbReference>
<dbReference type="AlphaFoldDB" id="A0A6P4G3G2"/>
<gene>
    <name evidence="5" type="primary">LOC108053888</name>
</gene>
<accession>A0A6P4G3G2</accession>
<dbReference type="RefSeq" id="XP_016992106.1">
    <property type="nucleotide sequence ID" value="XM_017136617.1"/>
</dbReference>
<organism evidence="5">
    <name type="scientific">Drosophila rhopaloa</name>
    <name type="common">Fruit fly</name>
    <dbReference type="NCBI Taxonomy" id="1041015"/>
    <lineage>
        <taxon>Eukaryota</taxon>
        <taxon>Metazoa</taxon>
        <taxon>Ecdysozoa</taxon>
        <taxon>Arthropoda</taxon>
        <taxon>Hexapoda</taxon>
        <taxon>Insecta</taxon>
        <taxon>Pterygota</taxon>
        <taxon>Neoptera</taxon>
        <taxon>Endopterygota</taxon>
        <taxon>Diptera</taxon>
        <taxon>Brachycera</taxon>
        <taxon>Muscomorpha</taxon>
        <taxon>Ephydroidea</taxon>
        <taxon>Drosophilidae</taxon>
        <taxon>Drosophila</taxon>
        <taxon>Sophophora</taxon>
    </lineage>
</organism>
<keyword evidence="1" id="KW-0479">Metal-binding</keyword>
<evidence type="ECO:0000259" key="4">
    <source>
        <dbReference type="Pfam" id="PF04500"/>
    </source>
</evidence>
<evidence type="ECO:0000313" key="5">
    <source>
        <dbReference type="RefSeq" id="XP_016992106.1"/>
    </source>
</evidence>
<dbReference type="InterPro" id="IPR007588">
    <property type="entry name" value="Znf_FLYWCH"/>
</dbReference>
<dbReference type="OrthoDB" id="2311693at2759"/>
<evidence type="ECO:0000256" key="1">
    <source>
        <dbReference type="ARBA" id="ARBA00022723"/>
    </source>
</evidence>
<evidence type="ECO:0000256" key="2">
    <source>
        <dbReference type="ARBA" id="ARBA00022771"/>
    </source>
</evidence>
<protein>
    <submittedName>
        <fullName evidence="5">Uncharacterized protein LOC108053888</fullName>
    </submittedName>
</protein>
<sequence length="96" mass="11396">MVRSDLFASQGLKMLTYNDRGKLVHEGFTFSCHTRNPEKFLAFWRCTMYKKMHCSSALTTYIKSIKSIRGFHNHQPPERLKTFVPRVLDWQSRLDK</sequence>
<dbReference type="GO" id="GO:0008270">
    <property type="term" value="F:zinc ion binding"/>
    <property type="evidence" value="ECO:0007669"/>
    <property type="project" value="UniProtKB-KW"/>
</dbReference>
<name>A0A6P4G3G2_DRORH</name>
<proteinExistence type="predicted"/>
<feature type="domain" description="FLYWCH-type" evidence="4">
    <location>
        <begin position="18"/>
        <end position="74"/>
    </location>
</feature>
<dbReference type="Pfam" id="PF04500">
    <property type="entry name" value="FLYWCH"/>
    <property type="match status" value="1"/>
</dbReference>
<keyword evidence="2" id="KW-0863">Zinc-finger</keyword>